<dbReference type="Proteomes" id="UP000620327">
    <property type="component" value="Unassembled WGS sequence"/>
</dbReference>
<evidence type="ECO:0000313" key="2">
    <source>
        <dbReference type="Proteomes" id="UP000620327"/>
    </source>
</evidence>
<proteinExistence type="predicted"/>
<comment type="caution">
    <text evidence="1">The sequence shown here is derived from an EMBL/GenBank/DDBJ whole genome shotgun (WGS) entry which is preliminary data.</text>
</comment>
<sequence>MDQSIINFKVYEDSVEYVGMAQATLPDLTALTQSISGAGIAGNVEAVILGHFDAMTLGLNFRTVTAQSVKLSEPRRHTIDLRVAQQDEDVVAGEVVVRAVKHIFVVIPKSDKGGTVAPASPSNGSGEYAVRYWATYIDGKKVREIDPLNFKCEINGVDYLAPVRTALGM</sequence>
<organism evidence="1 2">
    <name type="scientific">Dysosmobacter segnis</name>
    <dbReference type="NCBI Taxonomy" id="2763042"/>
    <lineage>
        <taxon>Bacteria</taxon>
        <taxon>Bacillati</taxon>
        <taxon>Bacillota</taxon>
        <taxon>Clostridia</taxon>
        <taxon>Eubacteriales</taxon>
        <taxon>Oscillospiraceae</taxon>
        <taxon>Dysosmobacter</taxon>
    </lineage>
</organism>
<dbReference type="AlphaFoldDB" id="A0A923MEV5"/>
<dbReference type="EMBL" id="JACOQI010000001">
    <property type="protein sequence ID" value="MBC5768745.1"/>
    <property type="molecule type" value="Genomic_DNA"/>
</dbReference>
<dbReference type="Pfam" id="PF04985">
    <property type="entry name" value="Phage_tube"/>
    <property type="match status" value="1"/>
</dbReference>
<dbReference type="RefSeq" id="WP_187013168.1">
    <property type="nucleotide sequence ID" value="NZ_JACOQI010000001.1"/>
</dbReference>
<evidence type="ECO:0000313" key="1">
    <source>
        <dbReference type="EMBL" id="MBC5768745.1"/>
    </source>
</evidence>
<keyword evidence="2" id="KW-1185">Reference proteome</keyword>
<reference evidence="1" key="1">
    <citation type="submission" date="2020-08" db="EMBL/GenBank/DDBJ databases">
        <title>Genome public.</title>
        <authorList>
            <person name="Liu C."/>
            <person name="Sun Q."/>
        </authorList>
    </citation>
    <scope>NUCLEOTIDE SEQUENCE</scope>
    <source>
        <strain evidence="1">BX15</strain>
    </source>
</reference>
<accession>A0A923MEV5</accession>
<protein>
    <submittedName>
        <fullName evidence="1">Phage major tail tube protein</fullName>
    </submittedName>
</protein>
<name>A0A923MEV5_9FIRM</name>
<dbReference type="InterPro" id="IPR006498">
    <property type="entry name" value="Tail_tube"/>
</dbReference>
<gene>
    <name evidence="1" type="ORF">H8Z83_00055</name>
</gene>